<keyword evidence="3" id="KW-1185">Reference proteome</keyword>
<accession>A0AAJ0A077</accession>
<feature type="region of interest" description="Disordered" evidence="1">
    <location>
        <begin position="223"/>
        <end position="259"/>
    </location>
</feature>
<protein>
    <submittedName>
        <fullName evidence="2">Uncharacterized protein</fullName>
    </submittedName>
</protein>
<organism evidence="2 3">
    <name type="scientific">Colletotrichum phormii</name>
    <dbReference type="NCBI Taxonomy" id="359342"/>
    <lineage>
        <taxon>Eukaryota</taxon>
        <taxon>Fungi</taxon>
        <taxon>Dikarya</taxon>
        <taxon>Ascomycota</taxon>
        <taxon>Pezizomycotina</taxon>
        <taxon>Sordariomycetes</taxon>
        <taxon>Hypocreomycetidae</taxon>
        <taxon>Glomerellales</taxon>
        <taxon>Glomerellaceae</taxon>
        <taxon>Colletotrichum</taxon>
        <taxon>Colletotrichum acutatum species complex</taxon>
    </lineage>
</organism>
<name>A0AAJ0A077_9PEZI</name>
<dbReference type="EMBL" id="JAHMHQ010000003">
    <property type="protein sequence ID" value="KAK1641443.1"/>
    <property type="molecule type" value="Genomic_DNA"/>
</dbReference>
<comment type="caution">
    <text evidence="2">The sequence shown here is derived from an EMBL/GenBank/DDBJ whole genome shotgun (WGS) entry which is preliminary data.</text>
</comment>
<gene>
    <name evidence="2" type="ORF">BDP81DRAFT_504849</name>
</gene>
<evidence type="ECO:0000313" key="3">
    <source>
        <dbReference type="Proteomes" id="UP001243989"/>
    </source>
</evidence>
<dbReference type="GeneID" id="85480498"/>
<sequence length="259" mass="29106">MSRPSAKTVLFHLEDDLANWFPPYSQLDYPHVPPHESETSLQMSNFTHATFVDPMVFHPAHRVVENLLRRHPTQPIPSQVKFSWKDSERTRSGWSMISTSAVYFLAALHGPAEVLPPDVPPDRRLRKFAMIKLEPFNTFDALVSDLRRVEEEKKKKKNKNNGNNNLDEGTSITSPGISRFEPAAQKWLKYIADVCLSLRINHAALTDHMHLIMLVFPAMDISQDSSSAPGQPRSPGAHGGTFSVSIVSRSREKPVAYAG</sequence>
<dbReference type="RefSeq" id="XP_060450050.1">
    <property type="nucleotide sequence ID" value="XM_060595636.1"/>
</dbReference>
<feature type="compositionally biased region" description="Polar residues" evidence="1">
    <location>
        <begin position="166"/>
        <end position="175"/>
    </location>
</feature>
<proteinExistence type="predicted"/>
<dbReference type="Proteomes" id="UP001243989">
    <property type="component" value="Unassembled WGS sequence"/>
</dbReference>
<evidence type="ECO:0000256" key="1">
    <source>
        <dbReference type="SAM" id="MobiDB-lite"/>
    </source>
</evidence>
<feature type="region of interest" description="Disordered" evidence="1">
    <location>
        <begin position="152"/>
        <end position="175"/>
    </location>
</feature>
<reference evidence="2" key="1">
    <citation type="submission" date="2021-06" db="EMBL/GenBank/DDBJ databases">
        <title>Comparative genomics, transcriptomics and evolutionary studies reveal genomic signatures of adaptation to plant cell wall in hemibiotrophic fungi.</title>
        <authorList>
            <consortium name="DOE Joint Genome Institute"/>
            <person name="Baroncelli R."/>
            <person name="Diaz J.F."/>
            <person name="Benocci T."/>
            <person name="Peng M."/>
            <person name="Battaglia E."/>
            <person name="Haridas S."/>
            <person name="Andreopoulos W."/>
            <person name="Labutti K."/>
            <person name="Pangilinan J."/>
            <person name="Floch G.L."/>
            <person name="Makela M.R."/>
            <person name="Henrissat B."/>
            <person name="Grigoriev I.V."/>
            <person name="Crouch J.A."/>
            <person name="De Vries R.P."/>
            <person name="Sukno S.A."/>
            <person name="Thon M.R."/>
        </authorList>
    </citation>
    <scope>NUCLEOTIDE SEQUENCE</scope>
    <source>
        <strain evidence="2">CBS 102054</strain>
    </source>
</reference>
<dbReference type="AlphaFoldDB" id="A0AAJ0A077"/>
<evidence type="ECO:0000313" key="2">
    <source>
        <dbReference type="EMBL" id="KAK1641443.1"/>
    </source>
</evidence>
<feature type="compositionally biased region" description="Basic and acidic residues" evidence="1">
    <location>
        <begin position="249"/>
        <end position="259"/>
    </location>
</feature>